<protein>
    <submittedName>
        <fullName evidence="1">Uncharacterized protein</fullName>
    </submittedName>
</protein>
<name>A0A3G5AIE6_9VIRU</name>
<organism evidence="1">
    <name type="scientific">Sylvanvirus sp</name>
    <dbReference type="NCBI Taxonomy" id="2487774"/>
    <lineage>
        <taxon>Viruses</taxon>
    </lineage>
</organism>
<gene>
    <name evidence="1" type="ORF">Sylvanvirus15_8</name>
</gene>
<accession>A0A3G5AIE6</accession>
<proteinExistence type="predicted"/>
<sequence length="323" mass="37238">MSSSRITDEDACKFIRLNIPTQGLSLEEINLSEPNKAVLWRLLAMGGFLYTNQSTNTDKSEVTRYYYGGRYKEFKGDKLQETVQVKNRIISLVQCWYKEHGCVLPINIPWMCRQWVEELTIKRCIYFFKSVLKLRYEMNSQKKLVFFAREIALLPSDISDSLSSCSSESLFDPSSQFDNIIEEKRTEHVGLNHIPINNHLTPLLGESFDGSTHSSMPLYDVLPPELLFRDCKNRILQLLVAGSESRQPDLRSFSLDEILHMCDQHNLFFPYHKQLILFSISTLLAEQEQQKLQNSMNNTPPLAMCKPSIPPMINAPTSIVFQE</sequence>
<evidence type="ECO:0000313" key="1">
    <source>
        <dbReference type="EMBL" id="AYV86946.1"/>
    </source>
</evidence>
<reference evidence="1" key="1">
    <citation type="submission" date="2018-10" db="EMBL/GenBank/DDBJ databases">
        <title>Hidden diversity of soil giant viruses.</title>
        <authorList>
            <person name="Schulz F."/>
            <person name="Alteio L."/>
            <person name="Goudeau D."/>
            <person name="Ryan E.M."/>
            <person name="Malmstrom R.R."/>
            <person name="Blanchard J."/>
            <person name="Woyke T."/>
        </authorList>
    </citation>
    <scope>NUCLEOTIDE SEQUENCE</scope>
    <source>
        <strain evidence="1">SYV1</strain>
    </source>
</reference>
<dbReference type="EMBL" id="MK072521">
    <property type="protein sequence ID" value="AYV86946.1"/>
    <property type="molecule type" value="Genomic_DNA"/>
</dbReference>